<evidence type="ECO:0000256" key="8">
    <source>
        <dbReference type="ARBA" id="ARBA00022989"/>
    </source>
</evidence>
<dbReference type="Pfam" id="PF03188">
    <property type="entry name" value="Cytochrom_B561"/>
    <property type="match status" value="1"/>
</dbReference>
<name>A0A251PHB3_PRUPE</name>
<feature type="transmembrane region" description="Helical" evidence="11">
    <location>
        <begin position="193"/>
        <end position="212"/>
    </location>
</feature>
<evidence type="ECO:0000256" key="11">
    <source>
        <dbReference type="SAM" id="Phobius"/>
    </source>
</evidence>
<proteinExistence type="predicted"/>
<evidence type="ECO:0000256" key="9">
    <source>
        <dbReference type="ARBA" id="ARBA00023004"/>
    </source>
</evidence>
<feature type="chain" id="PRO_5012309813" description="Cytochrome b561 domain-containing protein" evidence="12">
    <location>
        <begin position="26"/>
        <end position="264"/>
    </location>
</feature>
<dbReference type="PANTHER" id="PTHR15422">
    <property type="entry name" value="OS05G0565100 PROTEIN"/>
    <property type="match status" value="1"/>
</dbReference>
<evidence type="ECO:0000256" key="1">
    <source>
        <dbReference type="ARBA" id="ARBA00001970"/>
    </source>
</evidence>
<dbReference type="Gene3D" id="1.20.120.1770">
    <property type="match status" value="1"/>
</dbReference>
<dbReference type="PANTHER" id="PTHR15422:SF44">
    <property type="entry name" value="CYTOCHROME B561 DOMAIN-CONTAINING PROTEIN"/>
    <property type="match status" value="1"/>
</dbReference>
<keyword evidence="10 11" id="KW-0472">Membrane</keyword>
<keyword evidence="5 11" id="KW-0812">Transmembrane</keyword>
<dbReference type="CDD" id="cd08760">
    <property type="entry name" value="Cyt_b561_FRRS1_like"/>
    <property type="match status" value="1"/>
</dbReference>
<keyword evidence="6" id="KW-0479">Metal-binding</keyword>
<dbReference type="Proteomes" id="UP000006882">
    <property type="component" value="Chromosome G4"/>
</dbReference>
<dbReference type="AlphaFoldDB" id="A0A251PHB3"/>
<dbReference type="InterPro" id="IPR006593">
    <property type="entry name" value="Cyt_b561/ferric_Rdtase_TM"/>
</dbReference>
<evidence type="ECO:0000313" key="14">
    <source>
        <dbReference type="EMBL" id="ONI10963.1"/>
    </source>
</evidence>
<evidence type="ECO:0000313" key="15">
    <source>
        <dbReference type="Proteomes" id="UP000006882"/>
    </source>
</evidence>
<sequence length="264" mass="30194">MQTSLKLASLAISTCYVLLLPLVGCSYHEEGNQPNDKNTEEHSHKLSPQMTSNVTVHGLLSWFSMGFLMPVGILIIRMSVREERGTTRARVLFYLHVILQMLSVLLATAGAVMSLRNFENSFNNNHQRLGLALYGAIWVQALIGFFRPHRGKKERSFWYMVHWMLGTLISLVGIINIYTGLNAYHKRTQRSSGLWTLLFTAEVSFIAVYYLIQDKREYIQKQGVILGNLEPITQDQENVQRQNQKELLPQQPCGKHNALKNLFD</sequence>
<dbReference type="GO" id="GO:0046872">
    <property type="term" value="F:metal ion binding"/>
    <property type="evidence" value="ECO:0007669"/>
    <property type="project" value="UniProtKB-KW"/>
</dbReference>
<feature type="transmembrane region" description="Helical" evidence="11">
    <location>
        <begin position="127"/>
        <end position="146"/>
    </location>
</feature>
<dbReference type="GO" id="GO:0016491">
    <property type="term" value="F:oxidoreductase activity"/>
    <property type="evidence" value="ECO:0000318"/>
    <property type="project" value="GO_Central"/>
</dbReference>
<feature type="transmembrane region" description="Helical" evidence="11">
    <location>
        <begin position="59"/>
        <end position="80"/>
    </location>
</feature>
<keyword evidence="15" id="KW-1185">Reference proteome</keyword>
<evidence type="ECO:0000259" key="13">
    <source>
        <dbReference type="PROSITE" id="PS50939"/>
    </source>
</evidence>
<dbReference type="SMR" id="A0A251PHB3"/>
<dbReference type="GO" id="GO:0140575">
    <property type="term" value="F:transmembrane monodehydroascorbate reductase activity"/>
    <property type="evidence" value="ECO:0007669"/>
    <property type="project" value="InterPro"/>
</dbReference>
<dbReference type="EMBL" id="CM007654">
    <property type="protein sequence ID" value="ONI10963.1"/>
    <property type="molecule type" value="Genomic_DNA"/>
</dbReference>
<keyword evidence="8 11" id="KW-1133">Transmembrane helix</keyword>
<evidence type="ECO:0000256" key="6">
    <source>
        <dbReference type="ARBA" id="ARBA00022723"/>
    </source>
</evidence>
<gene>
    <name evidence="14" type="ORF">PRUPE_4G079100</name>
</gene>
<organism evidence="14 15">
    <name type="scientific">Prunus persica</name>
    <name type="common">Peach</name>
    <name type="synonym">Amygdalus persica</name>
    <dbReference type="NCBI Taxonomy" id="3760"/>
    <lineage>
        <taxon>Eukaryota</taxon>
        <taxon>Viridiplantae</taxon>
        <taxon>Streptophyta</taxon>
        <taxon>Embryophyta</taxon>
        <taxon>Tracheophyta</taxon>
        <taxon>Spermatophyta</taxon>
        <taxon>Magnoliopsida</taxon>
        <taxon>eudicotyledons</taxon>
        <taxon>Gunneridae</taxon>
        <taxon>Pentapetalae</taxon>
        <taxon>rosids</taxon>
        <taxon>fabids</taxon>
        <taxon>Rosales</taxon>
        <taxon>Rosaceae</taxon>
        <taxon>Amygdaloideae</taxon>
        <taxon>Amygdaleae</taxon>
        <taxon>Prunus</taxon>
    </lineage>
</organism>
<keyword evidence="4" id="KW-0349">Heme</keyword>
<keyword evidence="12" id="KW-0732">Signal</keyword>
<dbReference type="GO" id="GO:0016020">
    <property type="term" value="C:membrane"/>
    <property type="evidence" value="ECO:0007669"/>
    <property type="project" value="UniProtKB-SubCell"/>
</dbReference>
<dbReference type="Gramene" id="ONI10963">
    <property type="protein sequence ID" value="ONI10963"/>
    <property type="gene ID" value="PRUPE_4G079100"/>
</dbReference>
<evidence type="ECO:0000256" key="7">
    <source>
        <dbReference type="ARBA" id="ARBA00022982"/>
    </source>
</evidence>
<protein>
    <recommendedName>
        <fullName evidence="13">Cytochrome b561 domain-containing protein</fullName>
    </recommendedName>
</protein>
<keyword evidence="3" id="KW-0813">Transport</keyword>
<dbReference type="eggNOG" id="KOG4293">
    <property type="taxonomic scope" value="Eukaryota"/>
</dbReference>
<keyword evidence="9" id="KW-0408">Iron</keyword>
<evidence type="ECO:0000256" key="2">
    <source>
        <dbReference type="ARBA" id="ARBA00004141"/>
    </source>
</evidence>
<feature type="transmembrane region" description="Helical" evidence="11">
    <location>
        <begin position="158"/>
        <end position="181"/>
    </location>
</feature>
<comment type="cofactor">
    <cofactor evidence="1">
        <name>heme b</name>
        <dbReference type="ChEBI" id="CHEBI:60344"/>
    </cofactor>
</comment>
<evidence type="ECO:0000256" key="10">
    <source>
        <dbReference type="ARBA" id="ARBA00023136"/>
    </source>
</evidence>
<dbReference type="InterPro" id="IPR045150">
    <property type="entry name" value="CYB561D1/2"/>
</dbReference>
<evidence type="ECO:0000256" key="4">
    <source>
        <dbReference type="ARBA" id="ARBA00022617"/>
    </source>
</evidence>
<dbReference type="SMART" id="SM00665">
    <property type="entry name" value="B561"/>
    <property type="match status" value="1"/>
</dbReference>
<evidence type="ECO:0000256" key="5">
    <source>
        <dbReference type="ARBA" id="ARBA00022692"/>
    </source>
</evidence>
<dbReference type="PROSITE" id="PS50939">
    <property type="entry name" value="CYTOCHROME_B561"/>
    <property type="match status" value="1"/>
</dbReference>
<accession>A0A251PHB3</accession>
<dbReference type="STRING" id="3760.A0A251PHB3"/>
<evidence type="ECO:0000256" key="12">
    <source>
        <dbReference type="SAM" id="SignalP"/>
    </source>
</evidence>
<feature type="signal peptide" evidence="12">
    <location>
        <begin position="1"/>
        <end position="25"/>
    </location>
</feature>
<reference evidence="14 15" key="1">
    <citation type="journal article" date="2013" name="Nat. Genet.">
        <title>The high-quality draft genome of peach (Prunus persica) identifies unique patterns of genetic diversity, domestication and genome evolution.</title>
        <authorList>
            <consortium name="International Peach Genome Initiative"/>
            <person name="Verde I."/>
            <person name="Abbott A.G."/>
            <person name="Scalabrin S."/>
            <person name="Jung S."/>
            <person name="Shu S."/>
            <person name="Marroni F."/>
            <person name="Zhebentyayeva T."/>
            <person name="Dettori M.T."/>
            <person name="Grimwood J."/>
            <person name="Cattonaro F."/>
            <person name="Zuccolo A."/>
            <person name="Rossini L."/>
            <person name="Jenkins J."/>
            <person name="Vendramin E."/>
            <person name="Meisel L.A."/>
            <person name="Decroocq V."/>
            <person name="Sosinski B."/>
            <person name="Prochnik S."/>
            <person name="Mitros T."/>
            <person name="Policriti A."/>
            <person name="Cipriani G."/>
            <person name="Dondini L."/>
            <person name="Ficklin S."/>
            <person name="Goodstein D.M."/>
            <person name="Xuan P."/>
            <person name="Del Fabbro C."/>
            <person name="Aramini V."/>
            <person name="Copetti D."/>
            <person name="Gonzalez S."/>
            <person name="Horner D.S."/>
            <person name="Falchi R."/>
            <person name="Lucas S."/>
            <person name="Mica E."/>
            <person name="Maldonado J."/>
            <person name="Lazzari B."/>
            <person name="Bielenberg D."/>
            <person name="Pirona R."/>
            <person name="Miculan M."/>
            <person name="Barakat A."/>
            <person name="Testolin R."/>
            <person name="Stella A."/>
            <person name="Tartarini S."/>
            <person name="Tonutti P."/>
            <person name="Arus P."/>
            <person name="Orellana A."/>
            <person name="Wells C."/>
            <person name="Main D."/>
            <person name="Vizzotto G."/>
            <person name="Silva H."/>
            <person name="Salamini F."/>
            <person name="Schmutz J."/>
            <person name="Morgante M."/>
            <person name="Rokhsar D.S."/>
        </authorList>
    </citation>
    <scope>NUCLEOTIDE SEQUENCE [LARGE SCALE GENOMIC DNA]</scope>
    <source>
        <strain evidence="15">cv. Nemared</strain>
    </source>
</reference>
<keyword evidence="7" id="KW-0249">Electron transport</keyword>
<feature type="domain" description="Cytochrome b561" evidence="13">
    <location>
        <begin position="9"/>
        <end position="220"/>
    </location>
</feature>
<dbReference type="OrthoDB" id="19261at2759"/>
<comment type="subcellular location">
    <subcellularLocation>
        <location evidence="2">Membrane</location>
        <topology evidence="2">Multi-pass membrane protein</topology>
    </subcellularLocation>
</comment>
<evidence type="ECO:0000256" key="3">
    <source>
        <dbReference type="ARBA" id="ARBA00022448"/>
    </source>
</evidence>
<feature type="transmembrane region" description="Helical" evidence="11">
    <location>
        <begin position="92"/>
        <end position="115"/>
    </location>
</feature>